<dbReference type="Gene3D" id="3.40.50.720">
    <property type="entry name" value="NAD(P)-binding Rossmann-like Domain"/>
    <property type="match status" value="1"/>
</dbReference>
<evidence type="ECO:0000313" key="3">
    <source>
        <dbReference type="Proteomes" id="UP000198984"/>
    </source>
</evidence>
<name>A0A1H7RDF3_9BACT</name>
<dbReference type="STRING" id="573321.SAMN04488505_102596"/>
<protein>
    <submittedName>
        <fullName evidence="2">Nucleoside-diphosphate-sugar epimerase</fullName>
    </submittedName>
</protein>
<feature type="domain" description="NAD-dependent epimerase/dehydratase" evidence="1">
    <location>
        <begin position="10"/>
        <end position="174"/>
    </location>
</feature>
<dbReference type="PANTHER" id="PTHR48079:SF6">
    <property type="entry name" value="NAD(P)-BINDING DOMAIN-CONTAINING PROTEIN-RELATED"/>
    <property type="match status" value="1"/>
</dbReference>
<dbReference type="InterPro" id="IPR051783">
    <property type="entry name" value="NAD(P)-dependent_oxidoreduct"/>
</dbReference>
<evidence type="ECO:0000259" key="1">
    <source>
        <dbReference type="Pfam" id="PF01370"/>
    </source>
</evidence>
<sequence length="274" mass="29764">MGTISILGCGWFGLHLAQSLITAGFTVKGSTTSSDKLAVLTEAGIAPFLLDLSMPILDLSTPTVKTDFFNCEVLVIAVPPKARAGQAGNYVPAMQRLVEAITVYGIQQVIFISATSVYGDHNTEVDEHTMPAPDTLSGEVLVTAENLFRNAEAFQTTILRFAGLIGPGRDPGRFFAGKTDVPNGLAPVNLLHQLDATGICRAVIQQSRYGYTINACAPHHPSRSDFYTKAAERAGLVLPHFRLEKLQWKIVNSVYVEALLGYAFEVDNWEYFAL</sequence>
<dbReference type="InterPro" id="IPR036291">
    <property type="entry name" value="NAD(P)-bd_dom_sf"/>
</dbReference>
<keyword evidence="3" id="KW-1185">Reference proteome</keyword>
<gene>
    <name evidence="2" type="ORF">SAMN04488505_102596</name>
</gene>
<dbReference type="InterPro" id="IPR001509">
    <property type="entry name" value="Epimerase_deHydtase"/>
</dbReference>
<dbReference type="OrthoDB" id="751203at2"/>
<dbReference type="RefSeq" id="WP_089910163.1">
    <property type="nucleotide sequence ID" value="NZ_FOBB01000002.1"/>
</dbReference>
<dbReference type="Proteomes" id="UP000198984">
    <property type="component" value="Unassembled WGS sequence"/>
</dbReference>
<dbReference type="GO" id="GO:0005737">
    <property type="term" value="C:cytoplasm"/>
    <property type="evidence" value="ECO:0007669"/>
    <property type="project" value="TreeGrafter"/>
</dbReference>
<evidence type="ECO:0000313" key="2">
    <source>
        <dbReference type="EMBL" id="SEL57954.1"/>
    </source>
</evidence>
<dbReference type="PANTHER" id="PTHR48079">
    <property type="entry name" value="PROTEIN YEEZ"/>
    <property type="match status" value="1"/>
</dbReference>
<dbReference type="Pfam" id="PF01370">
    <property type="entry name" value="Epimerase"/>
    <property type="match status" value="1"/>
</dbReference>
<proteinExistence type="predicted"/>
<accession>A0A1H7RDF3</accession>
<reference evidence="2 3" key="1">
    <citation type="submission" date="2016-10" db="EMBL/GenBank/DDBJ databases">
        <authorList>
            <person name="de Groot N.N."/>
        </authorList>
    </citation>
    <scope>NUCLEOTIDE SEQUENCE [LARGE SCALE GENOMIC DNA]</scope>
    <source>
        <strain evidence="2 3">DSM 21039</strain>
    </source>
</reference>
<organism evidence="2 3">
    <name type="scientific">Chitinophaga rupis</name>
    <dbReference type="NCBI Taxonomy" id="573321"/>
    <lineage>
        <taxon>Bacteria</taxon>
        <taxon>Pseudomonadati</taxon>
        <taxon>Bacteroidota</taxon>
        <taxon>Chitinophagia</taxon>
        <taxon>Chitinophagales</taxon>
        <taxon>Chitinophagaceae</taxon>
        <taxon>Chitinophaga</taxon>
    </lineage>
</organism>
<dbReference type="GO" id="GO:0004029">
    <property type="term" value="F:aldehyde dehydrogenase (NAD+) activity"/>
    <property type="evidence" value="ECO:0007669"/>
    <property type="project" value="TreeGrafter"/>
</dbReference>
<dbReference type="AlphaFoldDB" id="A0A1H7RDF3"/>
<dbReference type="CDD" id="cd05266">
    <property type="entry name" value="SDR_a4"/>
    <property type="match status" value="1"/>
</dbReference>
<dbReference type="EMBL" id="FOBB01000002">
    <property type="protein sequence ID" value="SEL57954.1"/>
    <property type="molecule type" value="Genomic_DNA"/>
</dbReference>
<dbReference type="SUPFAM" id="SSF51735">
    <property type="entry name" value="NAD(P)-binding Rossmann-fold domains"/>
    <property type="match status" value="1"/>
</dbReference>